<proteinExistence type="predicted"/>
<gene>
    <name evidence="3" type="ORF">GDO81_014207</name>
</gene>
<keyword evidence="4" id="KW-1185">Reference proteome</keyword>
<sequence length="471" mass="53012">MAQGAEGAFVLHGRKAALSFCLRYIVLKQHNLSIFREKPYEFLSNTQKTTSTHNLSFQGSSNNHRSHGSQAGGRAFLNETNGNVLSAYAKENLTIDDLEKNLRKLKVQVDSLASSLNFESKRSNSGIHDWPKTRDDSLYNDVCDPSLDSDWFSTSVHLNKPPLFSAVQSSGLPTFSKFSIGHQPVGSRFTEMNSTSSSLTPADIAYRESIPVQLGAPHVVGVKSLLPPKIAVRSRSPERTRVPTIRGRSQSLDRSHSFSPASKKARWLRSRSQSPKPIWRPNSAKANACAQPPPRLKSSGKTSSSNRQSRSRFYRPGALVTRSFTPPRKIKSSLNYSWSPYSIPSSAISAPTAEEISERFLNTLTGADVGISVVEASPYQQELARLRLERLRVEEELLLEIKRQQELERTRGPKPKWYEMKNSQFHYEARKNNELLKSSKDYQSIFNYRQDLAASSKDFQEHFKNTHLEPV</sequence>
<dbReference type="Proteomes" id="UP000824782">
    <property type="component" value="Unassembled WGS sequence"/>
</dbReference>
<dbReference type="AlphaFoldDB" id="A0AAV7B8P3"/>
<evidence type="ECO:0000313" key="4">
    <source>
        <dbReference type="Proteomes" id="UP000824782"/>
    </source>
</evidence>
<evidence type="ECO:0000256" key="1">
    <source>
        <dbReference type="SAM" id="Coils"/>
    </source>
</evidence>
<comment type="caution">
    <text evidence="3">The sequence shown here is derived from an EMBL/GenBank/DDBJ whole genome shotgun (WGS) entry which is preliminary data.</text>
</comment>
<reference evidence="3" key="1">
    <citation type="thesis" date="2020" institute="ProQuest LLC" country="789 East Eisenhower Parkway, Ann Arbor, MI, USA">
        <title>Comparative Genomics and Chromosome Evolution.</title>
        <authorList>
            <person name="Mudd A.B."/>
        </authorList>
    </citation>
    <scope>NUCLEOTIDE SEQUENCE</scope>
    <source>
        <strain evidence="3">237g6f4</strain>
        <tissue evidence="3">Blood</tissue>
    </source>
</reference>
<evidence type="ECO:0000256" key="2">
    <source>
        <dbReference type="SAM" id="MobiDB-lite"/>
    </source>
</evidence>
<organism evidence="3 4">
    <name type="scientific">Engystomops pustulosus</name>
    <name type="common">Tungara frog</name>
    <name type="synonym">Physalaemus pustulosus</name>
    <dbReference type="NCBI Taxonomy" id="76066"/>
    <lineage>
        <taxon>Eukaryota</taxon>
        <taxon>Metazoa</taxon>
        <taxon>Chordata</taxon>
        <taxon>Craniata</taxon>
        <taxon>Vertebrata</taxon>
        <taxon>Euteleostomi</taxon>
        <taxon>Amphibia</taxon>
        <taxon>Batrachia</taxon>
        <taxon>Anura</taxon>
        <taxon>Neobatrachia</taxon>
        <taxon>Hyloidea</taxon>
        <taxon>Leptodactylidae</taxon>
        <taxon>Leiuperinae</taxon>
        <taxon>Engystomops</taxon>
    </lineage>
</organism>
<dbReference type="EMBL" id="WNYA01000006">
    <property type="protein sequence ID" value="KAG8568920.1"/>
    <property type="molecule type" value="Genomic_DNA"/>
</dbReference>
<protein>
    <submittedName>
        <fullName evidence="3">Uncharacterized protein</fullName>
    </submittedName>
</protein>
<feature type="region of interest" description="Disordered" evidence="2">
    <location>
        <begin position="231"/>
        <end position="318"/>
    </location>
</feature>
<feature type="coiled-coil region" evidence="1">
    <location>
        <begin position="88"/>
        <end position="115"/>
    </location>
</feature>
<name>A0AAV7B8P3_ENGPU</name>
<evidence type="ECO:0000313" key="3">
    <source>
        <dbReference type="EMBL" id="KAG8568920.1"/>
    </source>
</evidence>
<accession>A0AAV7B8P3</accession>
<feature type="compositionally biased region" description="Polar residues" evidence="2">
    <location>
        <begin position="53"/>
        <end position="63"/>
    </location>
</feature>
<keyword evidence="1" id="KW-0175">Coiled coil</keyword>
<feature type="region of interest" description="Disordered" evidence="2">
    <location>
        <begin position="53"/>
        <end position="73"/>
    </location>
</feature>
<feature type="compositionally biased region" description="Polar residues" evidence="2">
    <location>
        <begin position="299"/>
        <end position="308"/>
    </location>
</feature>